<dbReference type="InterPro" id="IPR036236">
    <property type="entry name" value="Znf_C2H2_sf"/>
</dbReference>
<dbReference type="GO" id="GO:0005634">
    <property type="term" value="C:nucleus"/>
    <property type="evidence" value="ECO:0007669"/>
    <property type="project" value="TreeGrafter"/>
</dbReference>
<keyword evidence="1" id="KW-0479">Metal-binding</keyword>
<gene>
    <name evidence="10" type="ORF">FPE_LOCUS13043</name>
</gene>
<dbReference type="InterPro" id="IPR044653">
    <property type="entry name" value="AZF1/2/3-like"/>
</dbReference>
<evidence type="ECO:0000313" key="11">
    <source>
        <dbReference type="Proteomes" id="UP000834106"/>
    </source>
</evidence>
<dbReference type="SUPFAM" id="SSF57667">
    <property type="entry name" value="beta-beta-alpha zinc fingers"/>
    <property type="match status" value="1"/>
</dbReference>
<dbReference type="PANTHER" id="PTHR45988:SF1">
    <property type="entry name" value="ZINC FINGER PROTEIN AZF2"/>
    <property type="match status" value="1"/>
</dbReference>
<proteinExistence type="predicted"/>
<dbReference type="Gene3D" id="3.30.160.60">
    <property type="entry name" value="Classic Zinc Finger"/>
    <property type="match status" value="1"/>
</dbReference>
<sequence length="288" mass="31345">MALEALNSQAPPPPAPVRYEEIDSNRTKGKRSKRSRYEVVQSHTDDDEFLALSLMMLSRGAPCTAETTAETKYDIKPVPTTTKRTTAENILIPSEEEEKKQIKSSLSSTEAVAQPQNTYKCSVCNKAFPSYQALGGHKSSHGIKNSYSTSTASKDGHVSSSTSIVTAPNTPSLNVTGKHHECSICHRVFPTGQALGGHKRRHYEGVIGGGKKSSITSSEGADASTRSQSQSHGHGHTVRDFDLNLPATPEICLDLIPFLAEEKSQLILYEQEVESPMPVSAKKPRLFH</sequence>
<evidence type="ECO:0000256" key="5">
    <source>
        <dbReference type="ARBA" id="ARBA00023015"/>
    </source>
</evidence>
<evidence type="ECO:0000256" key="6">
    <source>
        <dbReference type="ARBA" id="ARBA00023163"/>
    </source>
</evidence>
<reference evidence="10" key="1">
    <citation type="submission" date="2023-05" db="EMBL/GenBank/DDBJ databases">
        <authorList>
            <person name="Huff M."/>
        </authorList>
    </citation>
    <scope>NUCLEOTIDE SEQUENCE</scope>
</reference>
<evidence type="ECO:0000256" key="7">
    <source>
        <dbReference type="PROSITE-ProRule" id="PRU00042"/>
    </source>
</evidence>
<keyword evidence="3 7" id="KW-0863">Zinc-finger</keyword>
<keyword evidence="2" id="KW-0677">Repeat</keyword>
<dbReference type="EMBL" id="OU503042">
    <property type="protein sequence ID" value="CAI9765613.1"/>
    <property type="molecule type" value="Genomic_DNA"/>
</dbReference>
<feature type="region of interest" description="Disordered" evidence="8">
    <location>
        <begin position="146"/>
        <end position="172"/>
    </location>
</feature>
<keyword evidence="6" id="KW-0804">Transcription</keyword>
<feature type="domain" description="C2H2-type" evidence="9">
    <location>
        <begin position="180"/>
        <end position="202"/>
    </location>
</feature>
<accession>A0AAD2DV05</accession>
<feature type="domain" description="C2H2-type" evidence="9">
    <location>
        <begin position="119"/>
        <end position="146"/>
    </location>
</feature>
<evidence type="ECO:0000256" key="1">
    <source>
        <dbReference type="ARBA" id="ARBA00022723"/>
    </source>
</evidence>
<evidence type="ECO:0000256" key="8">
    <source>
        <dbReference type="SAM" id="MobiDB-lite"/>
    </source>
</evidence>
<evidence type="ECO:0000256" key="2">
    <source>
        <dbReference type="ARBA" id="ARBA00022737"/>
    </source>
</evidence>
<dbReference type="InterPro" id="IPR013087">
    <property type="entry name" value="Znf_C2H2_type"/>
</dbReference>
<evidence type="ECO:0000259" key="9">
    <source>
        <dbReference type="PROSITE" id="PS50157"/>
    </source>
</evidence>
<dbReference type="GO" id="GO:0003700">
    <property type="term" value="F:DNA-binding transcription factor activity"/>
    <property type="evidence" value="ECO:0007669"/>
    <property type="project" value="InterPro"/>
</dbReference>
<keyword evidence="11" id="KW-1185">Reference proteome</keyword>
<dbReference type="AlphaFoldDB" id="A0AAD2DV05"/>
<dbReference type="PANTHER" id="PTHR45988">
    <property type="entry name" value="C2H2 TYPE ZINC FINGER TRANSCRIPTION FACTOR FAMILY-RELATED"/>
    <property type="match status" value="1"/>
</dbReference>
<dbReference type="PROSITE" id="PS50157">
    <property type="entry name" value="ZINC_FINGER_C2H2_2"/>
    <property type="match status" value="2"/>
</dbReference>
<evidence type="ECO:0000256" key="4">
    <source>
        <dbReference type="ARBA" id="ARBA00022833"/>
    </source>
</evidence>
<protein>
    <recommendedName>
        <fullName evidence="9">C2H2-type domain-containing protein</fullName>
    </recommendedName>
</protein>
<feature type="region of interest" description="Disordered" evidence="8">
    <location>
        <begin position="205"/>
        <end position="241"/>
    </location>
</feature>
<dbReference type="Pfam" id="PF13912">
    <property type="entry name" value="zf-C2H2_6"/>
    <property type="match status" value="2"/>
</dbReference>
<keyword evidence="5" id="KW-0805">Transcription regulation</keyword>
<evidence type="ECO:0000256" key="3">
    <source>
        <dbReference type="ARBA" id="ARBA00022771"/>
    </source>
</evidence>
<dbReference type="GO" id="GO:0000976">
    <property type="term" value="F:transcription cis-regulatory region binding"/>
    <property type="evidence" value="ECO:0007669"/>
    <property type="project" value="TreeGrafter"/>
</dbReference>
<organism evidence="10 11">
    <name type="scientific">Fraxinus pennsylvanica</name>
    <dbReference type="NCBI Taxonomy" id="56036"/>
    <lineage>
        <taxon>Eukaryota</taxon>
        <taxon>Viridiplantae</taxon>
        <taxon>Streptophyta</taxon>
        <taxon>Embryophyta</taxon>
        <taxon>Tracheophyta</taxon>
        <taxon>Spermatophyta</taxon>
        <taxon>Magnoliopsida</taxon>
        <taxon>eudicotyledons</taxon>
        <taxon>Gunneridae</taxon>
        <taxon>Pentapetalae</taxon>
        <taxon>asterids</taxon>
        <taxon>lamiids</taxon>
        <taxon>Lamiales</taxon>
        <taxon>Oleaceae</taxon>
        <taxon>Oleeae</taxon>
        <taxon>Fraxinus</taxon>
    </lineage>
</organism>
<dbReference type="GO" id="GO:0008270">
    <property type="term" value="F:zinc ion binding"/>
    <property type="evidence" value="ECO:0007669"/>
    <property type="project" value="UniProtKB-KW"/>
</dbReference>
<name>A0AAD2DV05_9LAMI</name>
<dbReference type="Proteomes" id="UP000834106">
    <property type="component" value="Chromosome 7"/>
</dbReference>
<dbReference type="PROSITE" id="PS00028">
    <property type="entry name" value="ZINC_FINGER_C2H2_1"/>
    <property type="match status" value="2"/>
</dbReference>
<feature type="region of interest" description="Disordered" evidence="8">
    <location>
        <begin position="1"/>
        <end position="42"/>
    </location>
</feature>
<keyword evidence="4" id="KW-0862">Zinc</keyword>
<evidence type="ECO:0000313" key="10">
    <source>
        <dbReference type="EMBL" id="CAI9765613.1"/>
    </source>
</evidence>
<dbReference type="SMART" id="SM00355">
    <property type="entry name" value="ZnF_C2H2"/>
    <property type="match status" value="2"/>
</dbReference>